<evidence type="ECO:0000256" key="1">
    <source>
        <dbReference type="SAM" id="MobiDB-lite"/>
    </source>
</evidence>
<proteinExistence type="predicted"/>
<evidence type="ECO:0000313" key="4">
    <source>
        <dbReference type="Proteomes" id="UP001500575"/>
    </source>
</evidence>
<protein>
    <submittedName>
        <fullName evidence="3">Uncharacterized protein</fullName>
    </submittedName>
</protein>
<accession>A0ABP5JSR2</accession>
<keyword evidence="2" id="KW-0472">Membrane</keyword>
<comment type="caution">
    <text evidence="3">The sequence shown here is derived from an EMBL/GenBank/DDBJ whole genome shotgun (WGS) entry which is preliminary data.</text>
</comment>
<feature type="compositionally biased region" description="Polar residues" evidence="1">
    <location>
        <begin position="1"/>
        <end position="13"/>
    </location>
</feature>
<gene>
    <name evidence="3" type="ORF">GCM10009843_12650</name>
</gene>
<reference evidence="4" key="1">
    <citation type="journal article" date="2019" name="Int. J. Syst. Evol. Microbiol.">
        <title>The Global Catalogue of Microorganisms (GCM) 10K type strain sequencing project: providing services to taxonomists for standard genome sequencing and annotation.</title>
        <authorList>
            <consortium name="The Broad Institute Genomics Platform"/>
            <consortium name="The Broad Institute Genome Sequencing Center for Infectious Disease"/>
            <person name="Wu L."/>
            <person name="Ma J."/>
        </authorList>
    </citation>
    <scope>NUCLEOTIDE SEQUENCE [LARGE SCALE GENOMIC DNA]</scope>
    <source>
        <strain evidence="4">JCM 16021</strain>
    </source>
</reference>
<dbReference type="Proteomes" id="UP001500575">
    <property type="component" value="Unassembled WGS sequence"/>
</dbReference>
<feature type="region of interest" description="Disordered" evidence="1">
    <location>
        <begin position="1"/>
        <end position="48"/>
    </location>
</feature>
<evidence type="ECO:0000256" key="2">
    <source>
        <dbReference type="SAM" id="Phobius"/>
    </source>
</evidence>
<sequence>MTSVMAASPSSNHSPDRVSAILRSSTRTSRDIGIGTSTGDPVVRRDPRRAGTGTGVAGLVVAGLVVAGLVVVGLVLAVVVMLLLLRAGCLR</sequence>
<feature type="transmembrane region" description="Helical" evidence="2">
    <location>
        <begin position="56"/>
        <end position="85"/>
    </location>
</feature>
<keyword evidence="2" id="KW-1133">Transmembrane helix</keyword>
<keyword evidence="4" id="KW-1185">Reference proteome</keyword>
<evidence type="ECO:0000313" key="3">
    <source>
        <dbReference type="EMBL" id="GAA2119741.1"/>
    </source>
</evidence>
<keyword evidence="2" id="KW-0812">Transmembrane</keyword>
<organism evidence="3 4">
    <name type="scientific">Nocardioides bigeumensis</name>
    <dbReference type="NCBI Taxonomy" id="433657"/>
    <lineage>
        <taxon>Bacteria</taxon>
        <taxon>Bacillati</taxon>
        <taxon>Actinomycetota</taxon>
        <taxon>Actinomycetes</taxon>
        <taxon>Propionibacteriales</taxon>
        <taxon>Nocardioidaceae</taxon>
        <taxon>Nocardioides</taxon>
    </lineage>
</organism>
<name>A0ABP5JSR2_9ACTN</name>
<dbReference type="EMBL" id="BAAAQQ010000004">
    <property type="protein sequence ID" value="GAA2119741.1"/>
    <property type="molecule type" value="Genomic_DNA"/>
</dbReference>